<dbReference type="Pfam" id="PF06338">
    <property type="entry name" value="ComK"/>
    <property type="match status" value="1"/>
</dbReference>
<comment type="caution">
    <text evidence="1">The sequence shown here is derived from an EMBL/GenBank/DDBJ whole genome shotgun (WGS) entry which is preliminary data.</text>
</comment>
<dbReference type="Proteomes" id="UP000318937">
    <property type="component" value="Unassembled WGS sequence"/>
</dbReference>
<gene>
    <name evidence="1" type="ORF">FG383_12950</name>
</gene>
<keyword evidence="2" id="KW-1185">Reference proteome</keyword>
<protein>
    <recommendedName>
        <fullName evidence="3">Competence protein</fullName>
    </recommendedName>
</protein>
<evidence type="ECO:0000313" key="1">
    <source>
        <dbReference type="EMBL" id="TQR12780.1"/>
    </source>
</evidence>
<name>A0A544T5Q0_9BACI</name>
<dbReference type="AlphaFoldDB" id="A0A544T5Q0"/>
<organism evidence="1 2">
    <name type="scientific">Psychrobacillus soli</name>
    <dbReference type="NCBI Taxonomy" id="1543965"/>
    <lineage>
        <taxon>Bacteria</taxon>
        <taxon>Bacillati</taxon>
        <taxon>Bacillota</taxon>
        <taxon>Bacilli</taxon>
        <taxon>Bacillales</taxon>
        <taxon>Bacillaceae</taxon>
        <taxon>Psychrobacillus</taxon>
    </lineage>
</organism>
<proteinExistence type="predicted"/>
<evidence type="ECO:0000313" key="2">
    <source>
        <dbReference type="Proteomes" id="UP000318937"/>
    </source>
</evidence>
<dbReference type="InterPro" id="IPR010461">
    <property type="entry name" value="ComK"/>
</dbReference>
<evidence type="ECO:0008006" key="3">
    <source>
        <dbReference type="Google" id="ProtNLM"/>
    </source>
</evidence>
<reference evidence="1 2" key="1">
    <citation type="submission" date="2019-05" db="EMBL/GenBank/DDBJ databases">
        <title>Psychrobacillus vulpis sp. nov., a new species isolated from feces of a red fox that inhabits in The Tablas de Daimiel Natural Park, Albacete, Spain.</title>
        <authorList>
            <person name="Rodriguez M."/>
            <person name="Reina J.C."/>
            <person name="Bejar V."/>
            <person name="Llamas I."/>
        </authorList>
    </citation>
    <scope>NUCLEOTIDE SEQUENCE [LARGE SCALE GENOMIC DNA]</scope>
    <source>
        <strain evidence="1 2">NHI-2</strain>
    </source>
</reference>
<dbReference type="OrthoDB" id="2417337at2"/>
<dbReference type="GO" id="GO:0030420">
    <property type="term" value="P:establishment of competence for transformation"/>
    <property type="evidence" value="ECO:0007669"/>
    <property type="project" value="InterPro"/>
</dbReference>
<sequence>MYMFNKKDENSFLISFDTAVLQPVVINNKVFTKAISYSGESKVIGKRPYDIVRHSCSYYGSSFQQSTKLSKEAIGNYLKLPILIAHDFGSPCILIPILSPRSDLNIWFSLGAIESFYPSEDGCTIVLSNGQMIQVPSSPHTISRQLGFANLLNMHFLKRMSHLVNNGLITSQKPLFQKDLFG</sequence>
<accession>A0A544T5Q0</accession>
<dbReference type="EMBL" id="VDGG01000026">
    <property type="protein sequence ID" value="TQR12780.1"/>
    <property type="molecule type" value="Genomic_DNA"/>
</dbReference>